<dbReference type="Proteomes" id="UP001152798">
    <property type="component" value="Chromosome 1"/>
</dbReference>
<organism evidence="1 2">
    <name type="scientific">Nezara viridula</name>
    <name type="common">Southern green stink bug</name>
    <name type="synonym">Cimex viridulus</name>
    <dbReference type="NCBI Taxonomy" id="85310"/>
    <lineage>
        <taxon>Eukaryota</taxon>
        <taxon>Metazoa</taxon>
        <taxon>Ecdysozoa</taxon>
        <taxon>Arthropoda</taxon>
        <taxon>Hexapoda</taxon>
        <taxon>Insecta</taxon>
        <taxon>Pterygota</taxon>
        <taxon>Neoptera</taxon>
        <taxon>Paraneoptera</taxon>
        <taxon>Hemiptera</taxon>
        <taxon>Heteroptera</taxon>
        <taxon>Panheteroptera</taxon>
        <taxon>Pentatomomorpha</taxon>
        <taxon>Pentatomoidea</taxon>
        <taxon>Pentatomidae</taxon>
        <taxon>Pentatominae</taxon>
        <taxon>Nezara</taxon>
    </lineage>
</organism>
<sequence>MLLYLQLLFFFKKLPILMHRLPFQGTGTLGKDQYQNAAKCQLNLQLLSAKCY</sequence>
<proteinExistence type="predicted"/>
<evidence type="ECO:0000313" key="1">
    <source>
        <dbReference type="EMBL" id="CAH1390582.1"/>
    </source>
</evidence>
<accession>A0A9P0E8T1</accession>
<protein>
    <submittedName>
        <fullName evidence="1">Uncharacterized protein</fullName>
    </submittedName>
</protein>
<dbReference type="EMBL" id="OV725077">
    <property type="protein sequence ID" value="CAH1390582.1"/>
    <property type="molecule type" value="Genomic_DNA"/>
</dbReference>
<keyword evidence="2" id="KW-1185">Reference proteome</keyword>
<dbReference type="AlphaFoldDB" id="A0A9P0E8T1"/>
<name>A0A9P0E8T1_NEZVI</name>
<reference evidence="1" key="1">
    <citation type="submission" date="2022-01" db="EMBL/GenBank/DDBJ databases">
        <authorList>
            <person name="King R."/>
        </authorList>
    </citation>
    <scope>NUCLEOTIDE SEQUENCE</scope>
</reference>
<gene>
    <name evidence="1" type="ORF">NEZAVI_LOCUS1768</name>
</gene>
<evidence type="ECO:0000313" key="2">
    <source>
        <dbReference type="Proteomes" id="UP001152798"/>
    </source>
</evidence>